<accession>A0A6J5XBE4</accession>
<proteinExistence type="predicted"/>
<dbReference type="OrthoDB" id="1922870at2759"/>
<evidence type="ECO:0000313" key="1">
    <source>
        <dbReference type="EMBL" id="CAB4310211.1"/>
    </source>
</evidence>
<protein>
    <submittedName>
        <fullName evidence="1">Uncharacterized protein</fullName>
    </submittedName>
</protein>
<organism evidence="1 2">
    <name type="scientific">Prunus armeniaca</name>
    <name type="common">Apricot</name>
    <name type="synonym">Armeniaca vulgaris</name>
    <dbReference type="NCBI Taxonomy" id="36596"/>
    <lineage>
        <taxon>Eukaryota</taxon>
        <taxon>Viridiplantae</taxon>
        <taxon>Streptophyta</taxon>
        <taxon>Embryophyta</taxon>
        <taxon>Tracheophyta</taxon>
        <taxon>Spermatophyta</taxon>
        <taxon>Magnoliopsida</taxon>
        <taxon>eudicotyledons</taxon>
        <taxon>Gunneridae</taxon>
        <taxon>Pentapetalae</taxon>
        <taxon>rosids</taxon>
        <taxon>fabids</taxon>
        <taxon>Rosales</taxon>
        <taxon>Rosaceae</taxon>
        <taxon>Amygdaloideae</taxon>
        <taxon>Amygdaleae</taxon>
        <taxon>Prunus</taxon>
    </lineage>
</organism>
<sequence>MSTIQRRRNRVVCIQDENGVWSSGEHNVRTTFDRYFRNLFTTNGPREMRNVVECVNPVISNAMNTDFLRPIAPQEIKDVVFEMGALKALGLYGFQGIFLSTLVATNFSEV</sequence>
<dbReference type="EMBL" id="CAEKKB010000005">
    <property type="protein sequence ID" value="CAB4310211.1"/>
    <property type="molecule type" value="Genomic_DNA"/>
</dbReference>
<name>A0A6J5XBE4_PRUAR</name>
<evidence type="ECO:0000313" key="2">
    <source>
        <dbReference type="Proteomes" id="UP000507245"/>
    </source>
</evidence>
<gene>
    <name evidence="1" type="ORF">ORAREDHAP_LOCUS31998</name>
</gene>
<dbReference type="AlphaFoldDB" id="A0A6J5XBE4"/>
<dbReference type="Proteomes" id="UP000507245">
    <property type="component" value="Unassembled WGS sequence"/>
</dbReference>
<reference evidence="2" key="1">
    <citation type="journal article" date="2020" name="Genome Biol.">
        <title>Gamete binning: chromosome-level and haplotype-resolved genome assembly enabled by high-throughput single-cell sequencing of gamete genomes.</title>
        <authorList>
            <person name="Campoy J.A."/>
            <person name="Sun H."/>
            <person name="Goel M."/>
            <person name="Jiao W.-B."/>
            <person name="Folz-Donahue K."/>
            <person name="Wang N."/>
            <person name="Rubio M."/>
            <person name="Liu C."/>
            <person name="Kukat C."/>
            <person name="Ruiz D."/>
            <person name="Huettel B."/>
            <person name="Schneeberger K."/>
        </authorList>
    </citation>
    <scope>NUCLEOTIDE SEQUENCE [LARGE SCALE GENOMIC DNA]</scope>
    <source>
        <strain evidence="2">cv. Rojo Pasion</strain>
    </source>
</reference>
<keyword evidence="2" id="KW-1185">Reference proteome</keyword>